<evidence type="ECO:0000313" key="4">
    <source>
        <dbReference type="Proteomes" id="UP000039046"/>
    </source>
</evidence>
<dbReference type="GO" id="GO:0005737">
    <property type="term" value="C:cytoplasm"/>
    <property type="evidence" value="ECO:0007669"/>
    <property type="project" value="TreeGrafter"/>
</dbReference>
<feature type="chain" id="PRO_5001989403" description="FAD dependent oxidoreductase domain-containing protein" evidence="1">
    <location>
        <begin position="24"/>
        <end position="466"/>
    </location>
</feature>
<sequence>MVHFQLSLRIPICFIITIQGITALAPQQILTDNGDTHPAHLPSQQSTLSYWLREPSKALLGHHSTEELPSYADVVVVGSGIAGSFGARELVQGGKNVLMLEAREACSGATGRNGGHCRPAIYSTTRPIAHFELDTYNFLKDLVAEHNISCDWQSAGAVLSFPSEEQSYAAAQKIEALRKTDLALASKVHHYNSTRDLNRLRLVNMAGAVEQPDAAKLWPYKLVAWVLERLLEAGPDRFNLQTNTPVETLQKDGEYWLLKTQRGTVRAKDVLLATNAYTSHLLPKMKDLIYPVRAQVAALTPPADAIPLPHTHVWYVGGEGLSSDVYLIQRPDDTLIIGGLRHSAPDGEERVDHDDTVNDIIRDQLYDACHDALKLRPRCAAEPVTLPSTMDWTGIMGFSKDEKPWVGSVPEILGGGKGLWIAAGFTGHGMPVAARSAMAMAQQIMGRPDEIRLPQEYLITDERIHK</sequence>
<dbReference type="Gene3D" id="3.30.9.10">
    <property type="entry name" value="D-Amino Acid Oxidase, subunit A, domain 2"/>
    <property type="match status" value="1"/>
</dbReference>
<accession>A0A0A1SQB6</accession>
<dbReference type="AlphaFoldDB" id="A0A0A1SQB6"/>
<dbReference type="OrthoDB" id="429143at2759"/>
<dbReference type="STRING" id="1531966.A0A0A1SQB6"/>
<evidence type="ECO:0000256" key="1">
    <source>
        <dbReference type="SAM" id="SignalP"/>
    </source>
</evidence>
<dbReference type="InterPro" id="IPR006076">
    <property type="entry name" value="FAD-dep_OxRdtase"/>
</dbReference>
<dbReference type="HOGENOM" id="CLU_022730_3_0_1"/>
<feature type="domain" description="FAD dependent oxidoreductase" evidence="2">
    <location>
        <begin position="73"/>
        <end position="442"/>
    </location>
</feature>
<reference evidence="3 4" key="1">
    <citation type="journal article" date="2015" name="Genome Announc.">
        <title>Draft Genome Sequence and Gene Annotation of the Entomopathogenic Fungus Verticillium hemipterigenum.</title>
        <authorList>
            <person name="Horn F."/>
            <person name="Habel A."/>
            <person name="Scharf D.H."/>
            <person name="Dworschak J."/>
            <person name="Brakhage A.A."/>
            <person name="Guthke R."/>
            <person name="Hertweck C."/>
            <person name="Linde J."/>
        </authorList>
    </citation>
    <scope>NUCLEOTIDE SEQUENCE [LARGE SCALE GENOMIC DNA]</scope>
</reference>
<dbReference type="Proteomes" id="UP000039046">
    <property type="component" value="Unassembled WGS sequence"/>
</dbReference>
<gene>
    <name evidence="3" type="ORF">VHEMI00387</name>
</gene>
<keyword evidence="4" id="KW-1185">Reference proteome</keyword>
<dbReference type="PANTHER" id="PTHR13847">
    <property type="entry name" value="SARCOSINE DEHYDROGENASE-RELATED"/>
    <property type="match status" value="1"/>
</dbReference>
<dbReference type="Pfam" id="PF01266">
    <property type="entry name" value="DAO"/>
    <property type="match status" value="1"/>
</dbReference>
<dbReference type="PANTHER" id="PTHR13847:SF129">
    <property type="entry name" value="FAD DEPENDENT OXIDOREDUCTASE"/>
    <property type="match status" value="1"/>
</dbReference>
<dbReference type="SUPFAM" id="SSF51905">
    <property type="entry name" value="FAD/NAD(P)-binding domain"/>
    <property type="match status" value="1"/>
</dbReference>
<organism evidence="3 4">
    <name type="scientific">[Torrubiella] hemipterigena</name>
    <dbReference type="NCBI Taxonomy" id="1531966"/>
    <lineage>
        <taxon>Eukaryota</taxon>
        <taxon>Fungi</taxon>
        <taxon>Dikarya</taxon>
        <taxon>Ascomycota</taxon>
        <taxon>Pezizomycotina</taxon>
        <taxon>Sordariomycetes</taxon>
        <taxon>Hypocreomycetidae</taxon>
        <taxon>Hypocreales</taxon>
        <taxon>Clavicipitaceae</taxon>
        <taxon>Clavicipitaceae incertae sedis</taxon>
        <taxon>'Torrubiella' clade</taxon>
    </lineage>
</organism>
<evidence type="ECO:0000259" key="2">
    <source>
        <dbReference type="Pfam" id="PF01266"/>
    </source>
</evidence>
<name>A0A0A1SQB6_9HYPO</name>
<feature type="signal peptide" evidence="1">
    <location>
        <begin position="1"/>
        <end position="23"/>
    </location>
</feature>
<dbReference type="EMBL" id="CDHN01000001">
    <property type="protein sequence ID" value="CEJ80186.1"/>
    <property type="molecule type" value="Genomic_DNA"/>
</dbReference>
<dbReference type="InterPro" id="IPR036188">
    <property type="entry name" value="FAD/NAD-bd_sf"/>
</dbReference>
<protein>
    <recommendedName>
        <fullName evidence="2">FAD dependent oxidoreductase domain-containing protein</fullName>
    </recommendedName>
</protein>
<keyword evidence="1" id="KW-0732">Signal</keyword>
<evidence type="ECO:0000313" key="3">
    <source>
        <dbReference type="EMBL" id="CEJ80186.1"/>
    </source>
</evidence>
<dbReference type="Gene3D" id="3.50.50.60">
    <property type="entry name" value="FAD/NAD(P)-binding domain"/>
    <property type="match status" value="1"/>
</dbReference>
<proteinExistence type="predicted"/>